<feature type="compositionally biased region" description="Basic and acidic residues" evidence="3">
    <location>
        <begin position="276"/>
        <end position="294"/>
    </location>
</feature>
<evidence type="ECO:0000256" key="1">
    <source>
        <dbReference type="ARBA" id="ARBA00022729"/>
    </source>
</evidence>
<accession>A0A9X4MUT9</accession>
<reference evidence="6" key="1">
    <citation type="submission" date="2022-07" db="EMBL/GenBank/DDBJ databases">
        <title>Description and genome-wide analysis of Profundicola chukchiensis gen. nov., sp. nov., marine bacteria isolated from bottom sediments of the Chukchi Sea.</title>
        <authorList>
            <person name="Romanenko L."/>
            <person name="Otstavnykh N."/>
            <person name="Kurilenko V."/>
            <person name="Eremeev V."/>
            <person name="Velansky P."/>
            <person name="Mikhailov V."/>
            <person name="Isaeva M."/>
        </authorList>
    </citation>
    <scope>NUCLEOTIDE SEQUENCE</scope>
    <source>
        <strain evidence="6">KMM 9713</strain>
    </source>
</reference>
<feature type="signal peptide" evidence="4">
    <location>
        <begin position="1"/>
        <end position="18"/>
    </location>
</feature>
<dbReference type="PANTHER" id="PTHR21666">
    <property type="entry name" value="PEPTIDASE-RELATED"/>
    <property type="match status" value="1"/>
</dbReference>
<keyword evidence="7" id="KW-1185">Reference proteome</keyword>
<dbReference type="InterPro" id="IPR050570">
    <property type="entry name" value="Cell_wall_metabolism_enzyme"/>
</dbReference>
<evidence type="ECO:0000259" key="5">
    <source>
        <dbReference type="Pfam" id="PF01551"/>
    </source>
</evidence>
<protein>
    <submittedName>
        <fullName evidence="6">Peptidoglycan DD-metalloendopeptidase family protein</fullName>
    </submittedName>
</protein>
<feature type="compositionally biased region" description="Basic and acidic residues" evidence="3">
    <location>
        <begin position="311"/>
        <end position="327"/>
    </location>
</feature>
<dbReference type="CDD" id="cd12797">
    <property type="entry name" value="M23_peptidase"/>
    <property type="match status" value="1"/>
</dbReference>
<feature type="coiled-coil region" evidence="2">
    <location>
        <begin position="24"/>
        <end position="114"/>
    </location>
</feature>
<feature type="region of interest" description="Disordered" evidence="3">
    <location>
        <begin position="276"/>
        <end position="335"/>
    </location>
</feature>
<dbReference type="Gene3D" id="6.10.250.3150">
    <property type="match status" value="1"/>
</dbReference>
<dbReference type="GO" id="GO:0004222">
    <property type="term" value="F:metalloendopeptidase activity"/>
    <property type="evidence" value="ECO:0007669"/>
    <property type="project" value="TreeGrafter"/>
</dbReference>
<dbReference type="SUPFAM" id="SSF51261">
    <property type="entry name" value="Duplicated hybrid motif"/>
    <property type="match status" value="1"/>
</dbReference>
<evidence type="ECO:0000313" key="7">
    <source>
        <dbReference type="Proteomes" id="UP001152599"/>
    </source>
</evidence>
<evidence type="ECO:0000313" key="6">
    <source>
        <dbReference type="EMBL" id="MDG4945306.1"/>
    </source>
</evidence>
<dbReference type="Gene3D" id="2.70.70.10">
    <property type="entry name" value="Glucose Permease (Domain IIA)"/>
    <property type="match status" value="1"/>
</dbReference>
<dbReference type="EMBL" id="JANCMU010000001">
    <property type="protein sequence ID" value="MDG4945306.1"/>
    <property type="molecule type" value="Genomic_DNA"/>
</dbReference>
<feature type="domain" description="M23ase beta-sheet core" evidence="5">
    <location>
        <begin position="369"/>
        <end position="461"/>
    </location>
</feature>
<keyword evidence="2" id="KW-0175">Coiled coil</keyword>
<dbReference type="RefSeq" id="WP_304416761.1">
    <property type="nucleotide sequence ID" value="NZ_JANAIE010000003.1"/>
</dbReference>
<dbReference type="AlphaFoldDB" id="A0A9X4MUT9"/>
<dbReference type="Proteomes" id="UP001152599">
    <property type="component" value="Unassembled WGS sequence"/>
</dbReference>
<dbReference type="InterPro" id="IPR016047">
    <property type="entry name" value="M23ase_b-sheet_dom"/>
</dbReference>
<dbReference type="PANTHER" id="PTHR21666:SF289">
    <property type="entry name" value="L-ALA--D-GLU ENDOPEPTIDASE"/>
    <property type="match status" value="1"/>
</dbReference>
<organism evidence="6 7">
    <name type="scientific">Profundicola chukchiensis</name>
    <dbReference type="NCBI Taxonomy" id="2961959"/>
    <lineage>
        <taxon>Bacteria</taxon>
        <taxon>Pseudomonadati</taxon>
        <taxon>Bacteroidota</taxon>
        <taxon>Flavobacteriia</taxon>
        <taxon>Flavobacteriales</taxon>
        <taxon>Weeksellaceae</taxon>
        <taxon>Profundicola</taxon>
    </lineage>
</organism>
<evidence type="ECO:0000256" key="2">
    <source>
        <dbReference type="SAM" id="Coils"/>
    </source>
</evidence>
<gene>
    <name evidence="6" type="ORF">NMK71_02675</name>
</gene>
<feature type="chain" id="PRO_5040936665" evidence="4">
    <location>
        <begin position="19"/>
        <end position="468"/>
    </location>
</feature>
<sequence length="468" mass="53041">MKRIFALFLLVSLGTLLAQQPYDKEELRKKSKALTNQIAKLNKTLSENRSVSSKSIVYIKNLDKKIQAQTELVSIATKERKVLEDEIYLSQLKINKLKRELGELKKEYKDVLINAYKNKSMQNKVLFILSSKSFTEAFRRIKYLEKYSGFQGEKADDIKEKTAAIERTISDRENAIQEKENVLAKQRVLREKLEQEKKEQSTILAEYRKNEGEIRKEIAAKQVESKRLDAEIQRIIEEEIRIAREKAEAERKAREEAARKERERLAKLEAERLAKEKREREAIEAANKKAKEEALAAGKPAPKPEPIPEPEPEREVKPEPAFEERSPSEALGSSFAASQGRLPWPVVQGDIVGRFGRVPHAVLPGIYENHAGVLIATSRGGNARAVYEGTVQAIMPIKGGNKAVMVSHGTYFTVYNNLATVYVSKGDKISNRQELGKIYTDSDGNTILDFQVWKGTSKQDPANWVSGM</sequence>
<keyword evidence="1 4" id="KW-0732">Signal</keyword>
<comment type="caution">
    <text evidence="6">The sequence shown here is derived from an EMBL/GenBank/DDBJ whole genome shotgun (WGS) entry which is preliminary data.</text>
</comment>
<dbReference type="InterPro" id="IPR011055">
    <property type="entry name" value="Dup_hybrid_motif"/>
</dbReference>
<name>A0A9X4MUT9_9FLAO</name>
<evidence type="ECO:0000256" key="4">
    <source>
        <dbReference type="SAM" id="SignalP"/>
    </source>
</evidence>
<evidence type="ECO:0000256" key="3">
    <source>
        <dbReference type="SAM" id="MobiDB-lite"/>
    </source>
</evidence>
<dbReference type="Pfam" id="PF01551">
    <property type="entry name" value="Peptidase_M23"/>
    <property type="match status" value="1"/>
</dbReference>
<proteinExistence type="predicted"/>